<gene>
    <name evidence="2" type="ORF">Tco_0974212</name>
</gene>
<dbReference type="EMBL" id="BQNB010016120">
    <property type="protein sequence ID" value="GJT48055.1"/>
    <property type="molecule type" value="Genomic_DNA"/>
</dbReference>
<keyword evidence="3" id="KW-1185">Reference proteome</keyword>
<dbReference type="Proteomes" id="UP001151760">
    <property type="component" value="Unassembled WGS sequence"/>
</dbReference>
<name>A0ABQ5EAX8_9ASTR</name>
<sequence>MAELLLNECMEKGQTESNISITNTNNDMNIELSKEFLMELQSNAYHGKFDEDVVDHIAKMWDGKITAWGILVGRFFCKYFPLSRNGKNYVANCNNADEPDYYKLMAWLDSRQGDMRIDRMNKSALCHSWIYGWGNNELSDDIVSSDDEWEEYEYGNPPDTTTDSFFKPYMKTQEKNNIK</sequence>
<accession>A0ABQ5EAX8</accession>
<comment type="caution">
    <text evidence="2">The sequence shown here is derived from an EMBL/GenBank/DDBJ whole genome shotgun (WGS) entry which is preliminary data.</text>
</comment>
<proteinExistence type="predicted"/>
<organism evidence="2 3">
    <name type="scientific">Tanacetum coccineum</name>
    <dbReference type="NCBI Taxonomy" id="301880"/>
    <lineage>
        <taxon>Eukaryota</taxon>
        <taxon>Viridiplantae</taxon>
        <taxon>Streptophyta</taxon>
        <taxon>Embryophyta</taxon>
        <taxon>Tracheophyta</taxon>
        <taxon>Spermatophyta</taxon>
        <taxon>Magnoliopsida</taxon>
        <taxon>eudicotyledons</taxon>
        <taxon>Gunneridae</taxon>
        <taxon>Pentapetalae</taxon>
        <taxon>asterids</taxon>
        <taxon>campanulids</taxon>
        <taxon>Asterales</taxon>
        <taxon>Asteraceae</taxon>
        <taxon>Asteroideae</taxon>
        <taxon>Anthemideae</taxon>
        <taxon>Anthemidinae</taxon>
        <taxon>Tanacetum</taxon>
    </lineage>
</organism>
<reference evidence="2" key="1">
    <citation type="journal article" date="2022" name="Int. J. Mol. Sci.">
        <title>Draft Genome of Tanacetum Coccineum: Genomic Comparison of Closely Related Tanacetum-Family Plants.</title>
        <authorList>
            <person name="Yamashiro T."/>
            <person name="Shiraishi A."/>
            <person name="Nakayama K."/>
            <person name="Satake H."/>
        </authorList>
    </citation>
    <scope>NUCLEOTIDE SEQUENCE</scope>
</reference>
<reference evidence="2" key="2">
    <citation type="submission" date="2022-01" db="EMBL/GenBank/DDBJ databases">
        <authorList>
            <person name="Yamashiro T."/>
            <person name="Shiraishi A."/>
            <person name="Satake H."/>
            <person name="Nakayama K."/>
        </authorList>
    </citation>
    <scope>NUCLEOTIDE SEQUENCE</scope>
</reference>
<evidence type="ECO:0000313" key="3">
    <source>
        <dbReference type="Proteomes" id="UP001151760"/>
    </source>
</evidence>
<evidence type="ECO:0000256" key="1">
    <source>
        <dbReference type="SAM" id="MobiDB-lite"/>
    </source>
</evidence>
<feature type="region of interest" description="Disordered" evidence="1">
    <location>
        <begin position="153"/>
        <end position="179"/>
    </location>
</feature>
<evidence type="ECO:0000313" key="2">
    <source>
        <dbReference type="EMBL" id="GJT48055.1"/>
    </source>
</evidence>
<protein>
    <submittedName>
        <fullName evidence="2">Uncharacterized protein</fullName>
    </submittedName>
</protein>